<feature type="compositionally biased region" description="Pro residues" evidence="1">
    <location>
        <begin position="384"/>
        <end position="396"/>
    </location>
</feature>
<feature type="compositionally biased region" description="Basic and acidic residues" evidence="1">
    <location>
        <begin position="139"/>
        <end position="149"/>
    </location>
</feature>
<feature type="compositionally biased region" description="Low complexity" evidence="1">
    <location>
        <begin position="17"/>
        <end position="38"/>
    </location>
</feature>
<feature type="compositionally biased region" description="Basic and acidic residues" evidence="1">
    <location>
        <begin position="482"/>
        <end position="492"/>
    </location>
</feature>
<name>A0A1J9PA76_9EURO</name>
<gene>
    <name evidence="2" type="ORF">AJ78_06613</name>
</gene>
<dbReference type="STRING" id="1447872.A0A1J9PA76"/>
<protein>
    <submittedName>
        <fullName evidence="2">Uncharacterized protein</fullName>
    </submittedName>
</protein>
<dbReference type="Proteomes" id="UP000182235">
    <property type="component" value="Unassembled WGS sequence"/>
</dbReference>
<feature type="compositionally biased region" description="Polar residues" evidence="1">
    <location>
        <begin position="458"/>
        <end position="470"/>
    </location>
</feature>
<reference evidence="2 3" key="1">
    <citation type="submission" date="2015-07" db="EMBL/GenBank/DDBJ databases">
        <title>Emmonsia species relationships and genome sequence.</title>
        <authorList>
            <consortium name="The Broad Institute Genomics Platform"/>
            <person name="Cuomo C.A."/>
            <person name="Munoz J.F."/>
            <person name="Imamovic A."/>
            <person name="Priest M.E."/>
            <person name="Young S."/>
            <person name="Clay O.K."/>
            <person name="McEwen J.G."/>
        </authorList>
    </citation>
    <scope>NUCLEOTIDE SEQUENCE [LARGE SCALE GENOMIC DNA]</scope>
    <source>
        <strain evidence="2 3">UAMH 9510</strain>
    </source>
</reference>
<comment type="caution">
    <text evidence="2">The sequence shown here is derived from an EMBL/GenBank/DDBJ whole genome shotgun (WGS) entry which is preliminary data.</text>
</comment>
<feature type="region of interest" description="Disordered" evidence="1">
    <location>
        <begin position="1"/>
        <end position="547"/>
    </location>
</feature>
<feature type="compositionally biased region" description="Polar residues" evidence="1">
    <location>
        <begin position="497"/>
        <end position="507"/>
    </location>
</feature>
<feature type="compositionally biased region" description="Low complexity" evidence="1">
    <location>
        <begin position="471"/>
        <end position="480"/>
    </location>
</feature>
<feature type="compositionally biased region" description="Low complexity" evidence="1">
    <location>
        <begin position="244"/>
        <end position="256"/>
    </location>
</feature>
<keyword evidence="3" id="KW-1185">Reference proteome</keyword>
<proteinExistence type="predicted"/>
<evidence type="ECO:0000313" key="2">
    <source>
        <dbReference type="EMBL" id="OJD12850.1"/>
    </source>
</evidence>
<dbReference type="OrthoDB" id="428854at2759"/>
<sequence length="597" mass="63519">MPGSNPFRHKKPNDQTPAQLPQPLQASISASNNHSNHSTPIDPASKAHGEVGPSRLSQSQKAVRIASPLVPTQPSLPRSAGDHPLPASNRASLLHHGTHRGSPPPPSTGDSSNSDEESAGDPFNPDASGSDNEEYGDNGDEKHAVEEKSGVVGLGLESDLPKSEEPHGAGRTVLPDGPDLAISQRIDESMAAPPSASKGKRATMDVDAFTRMLMTGERGGMGKDLRGAQPLSQLSKPSQGPPISDSSSNTDTGSTSRQPIFETRYLPGLETPRTSHELSTSEADEERRKLAVLSNPAERQKPPPPKTRHGKLIKPSAGQTSPLAGLAPITSPNHRSASPVSISSRSLAEQESGDVNKPLPQPPVDYSLLSVNPEQTYEDAENPSPLPQQKRPPTPPLARRHSQLKPNKSGLSRNNSARHSMPPTNSVNNLNTTTSTYLSSPLKIPPAPPSRRKDRESSTFSSSDTPTLSPQGRRQTSRQRSNSREDSSDKSSLRSVETVSTISNKRASQGPPRPPPPRRGGGGGSRASLDESRPVLLGSTDSPTATMGIGIENLEDVKKRAPGTPSQSHAVDILADLSRLQKEVDDLRGRYEGRKPS</sequence>
<dbReference type="VEuPathDB" id="FungiDB:AJ78_06613"/>
<accession>A0A1J9PA76</accession>
<dbReference type="AlphaFoldDB" id="A0A1J9PA76"/>
<feature type="compositionally biased region" description="Low complexity" evidence="1">
    <location>
        <begin position="336"/>
        <end position="346"/>
    </location>
</feature>
<feature type="compositionally biased region" description="Low complexity" evidence="1">
    <location>
        <begin position="422"/>
        <end position="442"/>
    </location>
</feature>
<evidence type="ECO:0000313" key="3">
    <source>
        <dbReference type="Proteomes" id="UP000182235"/>
    </source>
</evidence>
<feature type="compositionally biased region" description="Basic and acidic residues" evidence="1">
    <location>
        <begin position="159"/>
        <end position="168"/>
    </location>
</feature>
<feature type="compositionally biased region" description="Polar residues" evidence="1">
    <location>
        <begin position="404"/>
        <end position="418"/>
    </location>
</feature>
<organism evidence="2 3">
    <name type="scientific">Emergomyces pasteurianus Ep9510</name>
    <dbReference type="NCBI Taxonomy" id="1447872"/>
    <lineage>
        <taxon>Eukaryota</taxon>
        <taxon>Fungi</taxon>
        <taxon>Dikarya</taxon>
        <taxon>Ascomycota</taxon>
        <taxon>Pezizomycotina</taxon>
        <taxon>Eurotiomycetes</taxon>
        <taxon>Eurotiomycetidae</taxon>
        <taxon>Onygenales</taxon>
        <taxon>Ajellomycetaceae</taxon>
        <taxon>Emergomyces</taxon>
    </lineage>
</organism>
<evidence type="ECO:0000256" key="1">
    <source>
        <dbReference type="SAM" id="MobiDB-lite"/>
    </source>
</evidence>
<dbReference type="EMBL" id="LGRN01000359">
    <property type="protein sequence ID" value="OJD12850.1"/>
    <property type="molecule type" value="Genomic_DNA"/>
</dbReference>